<dbReference type="AlphaFoldDB" id="A0A7C3Z257"/>
<accession>A0A7C3Z257</accession>
<dbReference type="PANTHER" id="PTHR42895">
    <property type="entry name" value="IRON-SULFUR CLUSTER-BINDING PROTEIN-RELATED"/>
    <property type="match status" value="1"/>
</dbReference>
<sequence>MVEKTSAIGLALDIGTTLLKGATVNLRTGKVKKKARVLNPQNRLGSDIITRVSEATSGKYHLLRRLLLLGIGVLKRELGGSKSSFTIVVGNPVNLSFYLNQPVDGFKYYPFQGELQEGVFLNSPSSYIFPCLGGFVGGDTIAGLLASGLDHFPYPSLYIDLGTNGEVALILSDRILVTSTAAGPALESHYLRLNYPKARLCASNLISILANSLRKGWVREDGRLLKEISIKGVKISQEDIRRFQLAVGAIHTGVEILLEKAQLSPSDIKRIVITGEFGFRLSSEDLIRVGLISGEIKEVIKKRDLPLKGAIMCVRNRNLIANAEEIRRRAEHIELALIPNFPKRFVSALRLAPWT</sequence>
<dbReference type="PANTHER" id="PTHR42895:SF1">
    <property type="entry name" value="IRON-SULFUR CLUSTER PROTEIN"/>
    <property type="match status" value="1"/>
</dbReference>
<dbReference type="InterPro" id="IPR042259">
    <property type="entry name" value="Raco-like_middle_sf"/>
</dbReference>
<evidence type="ECO:0000313" key="3">
    <source>
        <dbReference type="EMBL" id="HGE99480.1"/>
    </source>
</evidence>
<dbReference type="InterPro" id="IPR027980">
    <property type="entry name" value="RACo_C"/>
</dbReference>
<organism evidence="3">
    <name type="scientific">candidate division WOR-3 bacterium</name>
    <dbReference type="NCBI Taxonomy" id="2052148"/>
    <lineage>
        <taxon>Bacteria</taxon>
        <taxon>Bacteria division WOR-3</taxon>
    </lineage>
</organism>
<name>A0A7C3Z257_UNCW3</name>
<feature type="domain" description="RACo C-terminal" evidence="1">
    <location>
        <begin position="156"/>
        <end position="189"/>
    </location>
</feature>
<gene>
    <name evidence="3" type="ORF">ENX07_05360</name>
</gene>
<dbReference type="Pfam" id="PF14574">
    <property type="entry name" value="RACo_C_ter"/>
    <property type="match status" value="2"/>
</dbReference>
<proteinExistence type="predicted"/>
<feature type="domain" description="RACo-like middle region" evidence="2">
    <location>
        <begin position="9"/>
        <end position="151"/>
    </location>
</feature>
<evidence type="ECO:0000259" key="2">
    <source>
        <dbReference type="Pfam" id="PF17651"/>
    </source>
</evidence>
<dbReference type="InterPro" id="IPR041414">
    <property type="entry name" value="Raco-like_middle"/>
</dbReference>
<dbReference type="Pfam" id="PF17651">
    <property type="entry name" value="Raco_middle"/>
    <property type="match status" value="1"/>
</dbReference>
<dbReference type="EMBL" id="DTMQ01000037">
    <property type="protein sequence ID" value="HGE99480.1"/>
    <property type="molecule type" value="Genomic_DNA"/>
</dbReference>
<comment type="caution">
    <text evidence="3">The sequence shown here is derived from an EMBL/GenBank/DDBJ whole genome shotgun (WGS) entry which is preliminary data.</text>
</comment>
<protein>
    <submittedName>
        <fullName evidence="3">DUF4445 domain-containing protein</fullName>
    </submittedName>
</protein>
<dbReference type="Gene3D" id="3.30.420.480">
    <property type="entry name" value="Domain of unknown function (DUF4445)"/>
    <property type="match status" value="1"/>
</dbReference>
<feature type="domain" description="RACo C-terminal" evidence="1">
    <location>
        <begin position="203"/>
        <end position="351"/>
    </location>
</feature>
<reference evidence="3" key="1">
    <citation type="journal article" date="2020" name="mSystems">
        <title>Genome- and Community-Level Interaction Insights into Carbon Utilization and Element Cycling Functions of Hydrothermarchaeota in Hydrothermal Sediment.</title>
        <authorList>
            <person name="Zhou Z."/>
            <person name="Liu Y."/>
            <person name="Xu W."/>
            <person name="Pan J."/>
            <person name="Luo Z.H."/>
            <person name="Li M."/>
        </authorList>
    </citation>
    <scope>NUCLEOTIDE SEQUENCE [LARGE SCALE GENOMIC DNA]</scope>
    <source>
        <strain evidence="3">SpSt-906</strain>
    </source>
</reference>
<dbReference type="InterPro" id="IPR052911">
    <property type="entry name" value="Corrinoid_activation_enz"/>
</dbReference>
<evidence type="ECO:0000259" key="1">
    <source>
        <dbReference type="Pfam" id="PF14574"/>
    </source>
</evidence>